<dbReference type="Proteomes" id="UP000585681">
    <property type="component" value="Unassembled WGS sequence"/>
</dbReference>
<dbReference type="Gene3D" id="3.50.50.60">
    <property type="entry name" value="FAD/NAD(P)-binding domain"/>
    <property type="match status" value="1"/>
</dbReference>
<gene>
    <name evidence="8" type="ORF">GGR17_000092</name>
</gene>
<sequence length="449" mass="48122">MTIDHSATGRENDTGPLDLAGIGVGPFNLSLAAVLDGLPGVSARFFERKPVFSWHPGLMLPGSVLQTSFLKDLVTPLMPTSPHSFTNFLVAKKRFYDFASGRFGGVSRAEFSEYLAWAAERIASVEMGAQIEEVTLGKGGFHLRRADGEQVTARNLSLGTGMRPHVPASAAPHLGDRCFHASEFVLRAPRVAGRRVAVVGGGQTGAEIVLHLLGLGDGPAHVSWINRRPRFAPLEEGAFVDQVFTPAYVAAYRSLPAAAQRAETADLKLASDGLTPSTIEALYTELYRRTHLGDQPDSFALLPGRSMTRMMPGAAGFRLSLWAEAAAREEQLEADLVILATGAEPFVPACLDPIRERLEIDATGRLKLDETYRAAWDGPEGHNIFALNHGGASHGIVDPQLSLMAWRSGVIANTLVRRPQFDVSAGPSLVDWAGGQPGASAEMALRMAG</sequence>
<name>A0A840C354_9RHOB</name>
<evidence type="ECO:0000313" key="8">
    <source>
        <dbReference type="EMBL" id="MBB4020301.1"/>
    </source>
</evidence>
<evidence type="ECO:0000256" key="3">
    <source>
        <dbReference type="ARBA" id="ARBA00007588"/>
    </source>
</evidence>
<comment type="pathway">
    <text evidence="2">Siderophore biosynthesis.</text>
</comment>
<evidence type="ECO:0000256" key="2">
    <source>
        <dbReference type="ARBA" id="ARBA00004924"/>
    </source>
</evidence>
<comment type="similarity">
    <text evidence="3">Belongs to the lysine N(6)-hydroxylase/L-ornithine N(5)-oxygenase family.</text>
</comment>
<protein>
    <submittedName>
        <fullName evidence="8">Lysine N6-hydroxylase</fullName>
        <ecNumber evidence="8">1.14.13.59</ecNumber>
    </submittedName>
</protein>
<dbReference type="InterPro" id="IPR025700">
    <property type="entry name" value="Lys/Orn_oxygenase"/>
</dbReference>
<dbReference type="PANTHER" id="PTHR42802">
    <property type="entry name" value="MONOOXYGENASE"/>
    <property type="match status" value="1"/>
</dbReference>
<evidence type="ECO:0000256" key="5">
    <source>
        <dbReference type="ARBA" id="ARBA00022827"/>
    </source>
</evidence>
<evidence type="ECO:0000313" key="9">
    <source>
        <dbReference type="Proteomes" id="UP000585681"/>
    </source>
</evidence>
<dbReference type="EMBL" id="JACIEQ010000001">
    <property type="protein sequence ID" value="MBB4020301.1"/>
    <property type="molecule type" value="Genomic_DNA"/>
</dbReference>
<reference evidence="8" key="1">
    <citation type="submission" date="2020-08" db="EMBL/GenBank/DDBJ databases">
        <title>Genomic Encyclopedia of Type Strains, Phase IV (KMG-IV): sequencing the most valuable type-strain genomes for metagenomic binning, comparative biology and taxonomic classification.</title>
        <authorList>
            <person name="Goeker M."/>
        </authorList>
    </citation>
    <scope>NUCLEOTIDE SEQUENCE [LARGE SCALE GENOMIC DNA]</scope>
    <source>
        <strain evidence="8">DSM 105040</strain>
    </source>
</reference>
<keyword evidence="9" id="KW-1185">Reference proteome</keyword>
<evidence type="ECO:0000256" key="1">
    <source>
        <dbReference type="ARBA" id="ARBA00001974"/>
    </source>
</evidence>
<keyword evidence="4" id="KW-0285">Flavoprotein</keyword>
<evidence type="ECO:0000256" key="7">
    <source>
        <dbReference type="ARBA" id="ARBA00023002"/>
    </source>
</evidence>
<dbReference type="PANTHER" id="PTHR42802:SF1">
    <property type="entry name" value="L-ORNITHINE N(5)-MONOOXYGENASE"/>
    <property type="match status" value="1"/>
</dbReference>
<evidence type="ECO:0000256" key="6">
    <source>
        <dbReference type="ARBA" id="ARBA00022857"/>
    </source>
</evidence>
<accession>A0A840C354</accession>
<dbReference type="EC" id="1.14.13.59" evidence="8"/>
<comment type="cofactor">
    <cofactor evidence="1">
        <name>FAD</name>
        <dbReference type="ChEBI" id="CHEBI:57692"/>
    </cofactor>
</comment>
<evidence type="ECO:0000256" key="4">
    <source>
        <dbReference type="ARBA" id="ARBA00022630"/>
    </source>
</evidence>
<organism evidence="8 9">
    <name type="scientific">Actibacterium naphthalenivorans</name>
    <dbReference type="NCBI Taxonomy" id="1614693"/>
    <lineage>
        <taxon>Bacteria</taxon>
        <taxon>Pseudomonadati</taxon>
        <taxon>Pseudomonadota</taxon>
        <taxon>Alphaproteobacteria</taxon>
        <taxon>Rhodobacterales</taxon>
        <taxon>Roseobacteraceae</taxon>
        <taxon>Actibacterium</taxon>
    </lineage>
</organism>
<dbReference type="SUPFAM" id="SSF51905">
    <property type="entry name" value="FAD/NAD(P)-binding domain"/>
    <property type="match status" value="2"/>
</dbReference>
<dbReference type="RefSeq" id="WP_054538537.1">
    <property type="nucleotide sequence ID" value="NZ_JACIEQ010000001.1"/>
</dbReference>
<keyword evidence="5" id="KW-0274">FAD</keyword>
<comment type="caution">
    <text evidence="8">The sequence shown here is derived from an EMBL/GenBank/DDBJ whole genome shotgun (WGS) entry which is preliminary data.</text>
</comment>
<proteinExistence type="inferred from homology"/>
<dbReference type="AlphaFoldDB" id="A0A840C354"/>
<keyword evidence="6" id="KW-0521">NADP</keyword>
<dbReference type="InterPro" id="IPR036188">
    <property type="entry name" value="FAD/NAD-bd_sf"/>
</dbReference>
<dbReference type="GO" id="GO:0047091">
    <property type="term" value="F:L-lysine 6-monooxygenase (NADPH) activity"/>
    <property type="evidence" value="ECO:0007669"/>
    <property type="project" value="UniProtKB-EC"/>
</dbReference>
<dbReference type="Pfam" id="PF13434">
    <property type="entry name" value="Lys_Orn_oxgnase"/>
    <property type="match status" value="1"/>
</dbReference>
<keyword evidence="7 8" id="KW-0560">Oxidoreductase</keyword>